<evidence type="ECO:0000313" key="3">
    <source>
        <dbReference type="Proteomes" id="UP001497382"/>
    </source>
</evidence>
<reference evidence="2 3" key="1">
    <citation type="submission" date="2024-04" db="EMBL/GenBank/DDBJ databases">
        <authorList>
            <person name="Rising A."/>
            <person name="Reimegard J."/>
            <person name="Sonavane S."/>
            <person name="Akerstrom W."/>
            <person name="Nylinder S."/>
            <person name="Hedman E."/>
            <person name="Kallberg Y."/>
        </authorList>
    </citation>
    <scope>NUCLEOTIDE SEQUENCE [LARGE SCALE GENOMIC DNA]</scope>
</reference>
<feature type="region of interest" description="Disordered" evidence="1">
    <location>
        <begin position="48"/>
        <end position="83"/>
    </location>
</feature>
<feature type="non-terminal residue" evidence="2">
    <location>
        <position position="1"/>
    </location>
</feature>
<protein>
    <submittedName>
        <fullName evidence="2">Uncharacterized protein</fullName>
    </submittedName>
</protein>
<evidence type="ECO:0000256" key="1">
    <source>
        <dbReference type="SAM" id="MobiDB-lite"/>
    </source>
</evidence>
<feature type="compositionally biased region" description="Polar residues" evidence="1">
    <location>
        <begin position="23"/>
        <end position="32"/>
    </location>
</feature>
<name>A0AAV2BS84_9ARAC</name>
<feature type="compositionally biased region" description="Basic and acidic residues" evidence="1">
    <location>
        <begin position="13"/>
        <end position="22"/>
    </location>
</feature>
<evidence type="ECO:0000313" key="2">
    <source>
        <dbReference type="EMBL" id="CAL1299146.1"/>
    </source>
</evidence>
<feature type="compositionally biased region" description="Basic and acidic residues" evidence="1">
    <location>
        <begin position="50"/>
        <end position="60"/>
    </location>
</feature>
<dbReference type="EMBL" id="CAXIEN010000487">
    <property type="protein sequence ID" value="CAL1299146.1"/>
    <property type="molecule type" value="Genomic_DNA"/>
</dbReference>
<dbReference type="Proteomes" id="UP001497382">
    <property type="component" value="Unassembled WGS sequence"/>
</dbReference>
<keyword evidence="3" id="KW-1185">Reference proteome</keyword>
<accession>A0AAV2BS84</accession>
<feature type="compositionally biased region" description="Basic and acidic residues" evidence="1">
    <location>
        <begin position="74"/>
        <end position="83"/>
    </location>
</feature>
<gene>
    <name evidence="2" type="ORF">LARSCL_LOCUS21178</name>
</gene>
<dbReference type="AlphaFoldDB" id="A0AAV2BS84"/>
<feature type="compositionally biased region" description="Basic residues" evidence="1">
    <location>
        <begin position="61"/>
        <end position="73"/>
    </location>
</feature>
<sequence length="83" mass="10242">NTDLFTNNTQAQEDLHEEKRDSSSQNTVESDQETYQKYFESNLEDFIQIQDDKRSPGRYERHPKHYRRKRKRNRFTEKKTFEP</sequence>
<comment type="caution">
    <text evidence="2">The sequence shown here is derived from an EMBL/GenBank/DDBJ whole genome shotgun (WGS) entry which is preliminary data.</text>
</comment>
<organism evidence="2 3">
    <name type="scientific">Larinioides sclopetarius</name>
    <dbReference type="NCBI Taxonomy" id="280406"/>
    <lineage>
        <taxon>Eukaryota</taxon>
        <taxon>Metazoa</taxon>
        <taxon>Ecdysozoa</taxon>
        <taxon>Arthropoda</taxon>
        <taxon>Chelicerata</taxon>
        <taxon>Arachnida</taxon>
        <taxon>Araneae</taxon>
        <taxon>Araneomorphae</taxon>
        <taxon>Entelegynae</taxon>
        <taxon>Araneoidea</taxon>
        <taxon>Araneidae</taxon>
        <taxon>Larinioides</taxon>
    </lineage>
</organism>
<proteinExistence type="predicted"/>
<feature type="region of interest" description="Disordered" evidence="1">
    <location>
        <begin position="1"/>
        <end position="32"/>
    </location>
</feature>
<feature type="compositionally biased region" description="Polar residues" evidence="1">
    <location>
        <begin position="1"/>
        <end position="12"/>
    </location>
</feature>